<feature type="transmembrane region" description="Helical" evidence="1">
    <location>
        <begin position="19"/>
        <end position="37"/>
    </location>
</feature>
<dbReference type="EMBL" id="NPIA01000006">
    <property type="protein sequence ID" value="OZM56423.1"/>
    <property type="molecule type" value="Genomic_DNA"/>
</dbReference>
<dbReference type="AlphaFoldDB" id="A0A263BRT5"/>
<feature type="transmembrane region" description="Helical" evidence="1">
    <location>
        <begin position="66"/>
        <end position="84"/>
    </location>
</feature>
<reference evidence="2 3" key="2">
    <citation type="submission" date="2017-09" db="EMBL/GenBank/DDBJ databases">
        <title>Bacillus patelloidae sp. nov., isolated from the intestinal tract of a marine limpet.</title>
        <authorList>
            <person name="Liu R."/>
            <person name="Dong C."/>
            <person name="Shao Z."/>
        </authorList>
    </citation>
    <scope>NUCLEOTIDE SEQUENCE [LARGE SCALE GENOMIC DNA]</scope>
    <source>
        <strain evidence="2 3">SA5d-4</strain>
    </source>
</reference>
<evidence type="ECO:0000313" key="3">
    <source>
        <dbReference type="Proteomes" id="UP000217083"/>
    </source>
</evidence>
<keyword evidence="3" id="KW-1185">Reference proteome</keyword>
<protein>
    <submittedName>
        <fullName evidence="2">Uncharacterized protein</fullName>
    </submittedName>
</protein>
<keyword evidence="1" id="KW-0812">Transmembrane</keyword>
<feature type="transmembrane region" description="Helical" evidence="1">
    <location>
        <begin position="43"/>
        <end position="59"/>
    </location>
</feature>
<name>A0A263BRT5_9BACI</name>
<sequence length="115" mass="13153">MYKTNPFDKLINYLKENNLLAIVLQVMLLFLLIGVNAQQRNQYSDGFVFLLITILILIIDKKTAMNFFGTSYLSLLIVIHINIFQLNSVVLISTFMSYIIFKNVLIFACLSLPGV</sequence>
<reference evidence="3" key="1">
    <citation type="submission" date="2017-08" db="EMBL/GenBank/DDBJ databases">
        <authorList>
            <person name="Huang Z."/>
        </authorList>
    </citation>
    <scope>NUCLEOTIDE SEQUENCE [LARGE SCALE GENOMIC DNA]</scope>
    <source>
        <strain evidence="3">SA5d-4</strain>
    </source>
</reference>
<organism evidence="2 3">
    <name type="scientific">Lottiidibacillus patelloidae</name>
    <dbReference type="NCBI Taxonomy" id="2670334"/>
    <lineage>
        <taxon>Bacteria</taxon>
        <taxon>Bacillati</taxon>
        <taxon>Bacillota</taxon>
        <taxon>Bacilli</taxon>
        <taxon>Bacillales</taxon>
        <taxon>Bacillaceae</taxon>
        <taxon>Lottiidibacillus</taxon>
    </lineage>
</organism>
<feature type="transmembrane region" description="Helical" evidence="1">
    <location>
        <begin position="90"/>
        <end position="112"/>
    </location>
</feature>
<evidence type="ECO:0000313" key="2">
    <source>
        <dbReference type="EMBL" id="OZM56423.1"/>
    </source>
</evidence>
<proteinExistence type="predicted"/>
<comment type="caution">
    <text evidence="2">The sequence shown here is derived from an EMBL/GenBank/DDBJ whole genome shotgun (WGS) entry which is preliminary data.</text>
</comment>
<gene>
    <name evidence="2" type="ORF">CIB95_11655</name>
</gene>
<accession>A0A263BRT5</accession>
<dbReference type="RefSeq" id="WP_094925375.1">
    <property type="nucleotide sequence ID" value="NZ_NPIA01000006.1"/>
</dbReference>
<evidence type="ECO:0000256" key="1">
    <source>
        <dbReference type="SAM" id="Phobius"/>
    </source>
</evidence>
<keyword evidence="1" id="KW-0472">Membrane</keyword>
<dbReference type="Proteomes" id="UP000217083">
    <property type="component" value="Unassembled WGS sequence"/>
</dbReference>
<keyword evidence="1" id="KW-1133">Transmembrane helix</keyword>